<organism evidence="2 3">
    <name type="scientific">Stichopus japonicus</name>
    <name type="common">Sea cucumber</name>
    <dbReference type="NCBI Taxonomy" id="307972"/>
    <lineage>
        <taxon>Eukaryota</taxon>
        <taxon>Metazoa</taxon>
        <taxon>Echinodermata</taxon>
        <taxon>Eleutherozoa</taxon>
        <taxon>Echinozoa</taxon>
        <taxon>Holothuroidea</taxon>
        <taxon>Aspidochirotacea</taxon>
        <taxon>Aspidochirotida</taxon>
        <taxon>Stichopodidae</taxon>
        <taxon>Apostichopus</taxon>
    </lineage>
</organism>
<dbReference type="STRING" id="307972.A0A2G8LDA3"/>
<evidence type="ECO:0000313" key="2">
    <source>
        <dbReference type="EMBL" id="PIK58231.1"/>
    </source>
</evidence>
<proteinExistence type="predicted"/>
<sequence>MNPRVNSSVPYTREEKQFTLQMMSYYTNFAKTGNPNVGNEVTFPWDRFTVPGLNILEEKPDFEAIPCARAEFNAFWNYYVLRLVTYSADLSEAEHQWREEFNRWKNDDLPAWRLDFQNYQDSDQCSP</sequence>
<dbReference type="Gene3D" id="3.40.50.1820">
    <property type="entry name" value="alpha/beta hydrolase"/>
    <property type="match status" value="1"/>
</dbReference>
<reference evidence="2 3" key="1">
    <citation type="journal article" date="2017" name="PLoS Biol.">
        <title>The sea cucumber genome provides insights into morphological evolution and visceral regeneration.</title>
        <authorList>
            <person name="Zhang X."/>
            <person name="Sun L."/>
            <person name="Yuan J."/>
            <person name="Sun Y."/>
            <person name="Gao Y."/>
            <person name="Zhang L."/>
            <person name="Li S."/>
            <person name="Dai H."/>
            <person name="Hamel J.F."/>
            <person name="Liu C."/>
            <person name="Yu Y."/>
            <person name="Liu S."/>
            <person name="Lin W."/>
            <person name="Guo K."/>
            <person name="Jin S."/>
            <person name="Xu P."/>
            <person name="Storey K.B."/>
            <person name="Huan P."/>
            <person name="Zhang T."/>
            <person name="Zhou Y."/>
            <person name="Zhang J."/>
            <person name="Lin C."/>
            <person name="Li X."/>
            <person name="Xing L."/>
            <person name="Huo D."/>
            <person name="Sun M."/>
            <person name="Wang L."/>
            <person name="Mercier A."/>
            <person name="Li F."/>
            <person name="Yang H."/>
            <person name="Xiang J."/>
        </authorList>
    </citation>
    <scope>NUCLEOTIDE SEQUENCE [LARGE SCALE GENOMIC DNA]</scope>
    <source>
        <strain evidence="2">Shaxun</strain>
        <tissue evidence="2">Muscle</tissue>
    </source>
</reference>
<dbReference type="EMBL" id="MRZV01000118">
    <property type="protein sequence ID" value="PIK58231.1"/>
    <property type="molecule type" value="Genomic_DNA"/>
</dbReference>
<keyword evidence="3" id="KW-1185">Reference proteome</keyword>
<feature type="domain" description="Carboxylesterase type B" evidence="1">
    <location>
        <begin position="5"/>
        <end position="54"/>
    </location>
</feature>
<dbReference type="Proteomes" id="UP000230750">
    <property type="component" value="Unassembled WGS sequence"/>
</dbReference>
<dbReference type="OrthoDB" id="6063370at2759"/>
<evidence type="ECO:0000313" key="3">
    <source>
        <dbReference type="Proteomes" id="UP000230750"/>
    </source>
</evidence>
<dbReference type="SUPFAM" id="SSF53474">
    <property type="entry name" value="alpha/beta-Hydrolases"/>
    <property type="match status" value="1"/>
</dbReference>
<dbReference type="InterPro" id="IPR029058">
    <property type="entry name" value="AB_hydrolase_fold"/>
</dbReference>
<dbReference type="AlphaFoldDB" id="A0A2G8LDA3"/>
<dbReference type="InterPro" id="IPR002018">
    <property type="entry name" value="CarbesteraseB"/>
</dbReference>
<gene>
    <name evidence="2" type="ORF">BSL78_04818</name>
</gene>
<comment type="caution">
    <text evidence="2">The sequence shown here is derived from an EMBL/GenBank/DDBJ whole genome shotgun (WGS) entry which is preliminary data.</text>
</comment>
<accession>A0A2G8LDA3</accession>
<name>A0A2G8LDA3_STIJA</name>
<dbReference type="Pfam" id="PF00135">
    <property type="entry name" value="COesterase"/>
    <property type="match status" value="1"/>
</dbReference>
<protein>
    <submittedName>
        <fullName evidence="2">Putative acetylcholinesterase</fullName>
    </submittedName>
</protein>
<evidence type="ECO:0000259" key="1">
    <source>
        <dbReference type="Pfam" id="PF00135"/>
    </source>
</evidence>